<keyword evidence="1 3" id="KW-0547">Nucleotide-binding</keyword>
<comment type="caution">
    <text evidence="5">The sequence shown here is derived from an EMBL/GenBank/DDBJ whole genome shotgun (WGS) entry which is preliminary data.</text>
</comment>
<dbReference type="PROSITE" id="PS00107">
    <property type="entry name" value="PROTEIN_KINASE_ATP"/>
    <property type="match status" value="1"/>
</dbReference>
<evidence type="ECO:0000256" key="1">
    <source>
        <dbReference type="ARBA" id="ARBA00022741"/>
    </source>
</evidence>
<keyword evidence="2 3" id="KW-0067">ATP-binding</keyword>
<dbReference type="GO" id="GO:0004672">
    <property type="term" value="F:protein kinase activity"/>
    <property type="evidence" value="ECO:0007669"/>
    <property type="project" value="InterPro"/>
</dbReference>
<feature type="non-terminal residue" evidence="5">
    <location>
        <position position="146"/>
    </location>
</feature>
<protein>
    <recommendedName>
        <fullName evidence="4">Protein kinase domain-containing protein</fullName>
    </recommendedName>
</protein>
<dbReference type="InterPro" id="IPR050198">
    <property type="entry name" value="Non-receptor_tyrosine_kinases"/>
</dbReference>
<dbReference type="Proteomes" id="UP001333110">
    <property type="component" value="Unassembled WGS sequence"/>
</dbReference>
<dbReference type="AlphaFoldDB" id="A0AAN7RRD5"/>
<dbReference type="Pfam" id="PF07714">
    <property type="entry name" value="PK_Tyr_Ser-Thr"/>
    <property type="match status" value="1"/>
</dbReference>
<dbReference type="Gene3D" id="3.30.200.20">
    <property type="entry name" value="Phosphorylase Kinase, domain 1"/>
    <property type="match status" value="1"/>
</dbReference>
<evidence type="ECO:0000256" key="3">
    <source>
        <dbReference type="PROSITE-ProRule" id="PRU10141"/>
    </source>
</evidence>
<organism evidence="5 6">
    <name type="scientific">Mycteria americana</name>
    <name type="common">Wood stork</name>
    <dbReference type="NCBI Taxonomy" id="33587"/>
    <lineage>
        <taxon>Eukaryota</taxon>
        <taxon>Metazoa</taxon>
        <taxon>Chordata</taxon>
        <taxon>Craniata</taxon>
        <taxon>Vertebrata</taxon>
        <taxon>Euteleostomi</taxon>
        <taxon>Archelosauria</taxon>
        <taxon>Archosauria</taxon>
        <taxon>Dinosauria</taxon>
        <taxon>Saurischia</taxon>
        <taxon>Theropoda</taxon>
        <taxon>Coelurosauria</taxon>
        <taxon>Aves</taxon>
        <taxon>Neognathae</taxon>
        <taxon>Neoaves</taxon>
        <taxon>Aequornithes</taxon>
        <taxon>Ciconiiformes</taxon>
        <taxon>Ciconiidae</taxon>
        <taxon>Mycteria</taxon>
    </lineage>
</organism>
<feature type="domain" description="Protein kinase" evidence="4">
    <location>
        <begin position="100"/>
        <end position="146"/>
    </location>
</feature>
<proteinExistence type="predicted"/>
<evidence type="ECO:0000313" key="5">
    <source>
        <dbReference type="EMBL" id="KAK4817099.1"/>
    </source>
</evidence>
<dbReference type="PROSITE" id="PS50011">
    <property type="entry name" value="PROTEIN_KINASE_DOM"/>
    <property type="match status" value="1"/>
</dbReference>
<accession>A0AAN7RRD5</accession>
<evidence type="ECO:0000259" key="4">
    <source>
        <dbReference type="PROSITE" id="PS50011"/>
    </source>
</evidence>
<feature type="binding site" evidence="3">
    <location>
        <position position="128"/>
    </location>
    <ligand>
        <name>ATP</name>
        <dbReference type="ChEBI" id="CHEBI:30616"/>
    </ligand>
</feature>
<dbReference type="SUPFAM" id="SSF56112">
    <property type="entry name" value="Protein kinase-like (PK-like)"/>
    <property type="match status" value="1"/>
</dbReference>
<sequence>MRPHLEYCVQVWDLQYQKDMDLLEWVQRRATKMVRGLEHLCYEERLRELGLFSLEKLAKRKKVFMMRVVRHWNRLPKEVVDAPSLEVFKDKKWVLNHEDVTLGELLGKGNFGEVYKGTLKDKTPVAVKTCKEDLPQELKIKFLSEA</sequence>
<evidence type="ECO:0000313" key="6">
    <source>
        <dbReference type="Proteomes" id="UP001333110"/>
    </source>
</evidence>
<dbReference type="InterPro" id="IPR001245">
    <property type="entry name" value="Ser-Thr/Tyr_kinase_cat_dom"/>
</dbReference>
<gene>
    <name evidence="5" type="ORF">QYF61_027962</name>
</gene>
<dbReference type="InterPro" id="IPR017441">
    <property type="entry name" value="Protein_kinase_ATP_BS"/>
</dbReference>
<dbReference type="GO" id="GO:0005524">
    <property type="term" value="F:ATP binding"/>
    <property type="evidence" value="ECO:0007669"/>
    <property type="project" value="UniProtKB-UniRule"/>
</dbReference>
<keyword evidence="6" id="KW-1185">Reference proteome</keyword>
<dbReference type="InterPro" id="IPR011009">
    <property type="entry name" value="Kinase-like_dom_sf"/>
</dbReference>
<name>A0AAN7RRD5_MYCAM</name>
<reference evidence="5 6" key="1">
    <citation type="journal article" date="2023" name="J. Hered.">
        <title>Chromosome-level genome of the wood stork (Mycteria americana) provides insight into avian chromosome evolution.</title>
        <authorList>
            <person name="Flamio R. Jr."/>
            <person name="Ramstad K.M."/>
        </authorList>
    </citation>
    <scope>NUCLEOTIDE SEQUENCE [LARGE SCALE GENOMIC DNA]</scope>
    <source>
        <strain evidence="5">JAX WOST 10</strain>
    </source>
</reference>
<evidence type="ECO:0000256" key="2">
    <source>
        <dbReference type="ARBA" id="ARBA00022840"/>
    </source>
</evidence>
<dbReference type="InterPro" id="IPR000719">
    <property type="entry name" value="Prot_kinase_dom"/>
</dbReference>
<dbReference type="PANTHER" id="PTHR24418">
    <property type="entry name" value="TYROSINE-PROTEIN KINASE"/>
    <property type="match status" value="1"/>
</dbReference>
<dbReference type="EMBL" id="JAUNZN010000009">
    <property type="protein sequence ID" value="KAK4817099.1"/>
    <property type="molecule type" value="Genomic_DNA"/>
</dbReference>